<gene>
    <name evidence="2" type="ORF">SAMN04488082_12044</name>
</gene>
<proteinExistence type="predicted"/>
<dbReference type="Gene3D" id="2.10.109.10">
    <property type="entry name" value="Umud Fragment, subunit A"/>
    <property type="match status" value="1"/>
</dbReference>
<dbReference type="Pfam" id="PF00717">
    <property type="entry name" value="Peptidase_S24"/>
    <property type="match status" value="1"/>
</dbReference>
<dbReference type="SUPFAM" id="SSF51306">
    <property type="entry name" value="LexA/Signal peptidase"/>
    <property type="match status" value="1"/>
</dbReference>
<protein>
    <submittedName>
        <fullName evidence="2">DNA polymerase V</fullName>
    </submittedName>
</protein>
<dbReference type="InterPro" id="IPR036286">
    <property type="entry name" value="LexA/Signal_pep-like_sf"/>
</dbReference>
<sequence>MIVVAVVNGDICVRRLNRKSGVWALDPENRDFLPLRIRPGQDMEILGVVTGMVRKY</sequence>
<dbReference type="AlphaFoldDB" id="A0A1I3YKD9"/>
<dbReference type="EMBL" id="FORX01000020">
    <property type="protein sequence ID" value="SFK31829.1"/>
    <property type="molecule type" value="Genomic_DNA"/>
</dbReference>
<feature type="domain" description="Peptidase S24/S26A/S26B/S26C" evidence="1">
    <location>
        <begin position="2"/>
        <end position="49"/>
    </location>
</feature>
<evidence type="ECO:0000313" key="3">
    <source>
        <dbReference type="Proteomes" id="UP000198635"/>
    </source>
</evidence>
<dbReference type="Proteomes" id="UP000198635">
    <property type="component" value="Unassembled WGS sequence"/>
</dbReference>
<dbReference type="InterPro" id="IPR015927">
    <property type="entry name" value="Peptidase_S24_S26A/B/C"/>
</dbReference>
<dbReference type="STRING" id="52560.SAMN04488082_12044"/>
<evidence type="ECO:0000313" key="2">
    <source>
        <dbReference type="EMBL" id="SFK31829.1"/>
    </source>
</evidence>
<reference evidence="3" key="1">
    <citation type="submission" date="2016-10" db="EMBL/GenBank/DDBJ databases">
        <authorList>
            <person name="Varghese N."/>
            <person name="Submissions S."/>
        </authorList>
    </citation>
    <scope>NUCLEOTIDE SEQUENCE [LARGE SCALE GENOMIC DNA]</scope>
    <source>
        <strain evidence="3">DSM 5918</strain>
    </source>
</reference>
<keyword evidence="3" id="KW-1185">Reference proteome</keyword>
<name>A0A1I3YKD9_9BACT</name>
<evidence type="ECO:0000259" key="1">
    <source>
        <dbReference type="Pfam" id="PF00717"/>
    </source>
</evidence>
<accession>A0A1I3YKD9</accession>
<organism evidence="2 3">
    <name type="scientific">Desulfomicrobium apsheronum</name>
    <dbReference type="NCBI Taxonomy" id="52560"/>
    <lineage>
        <taxon>Bacteria</taxon>
        <taxon>Pseudomonadati</taxon>
        <taxon>Thermodesulfobacteriota</taxon>
        <taxon>Desulfovibrionia</taxon>
        <taxon>Desulfovibrionales</taxon>
        <taxon>Desulfomicrobiaceae</taxon>
        <taxon>Desulfomicrobium</taxon>
    </lineage>
</organism>